<dbReference type="AlphaFoldDB" id="A0A9Q1H6N6"/>
<dbReference type="PANTHER" id="PTHR47526:SF3">
    <property type="entry name" value="PHD-TYPE DOMAIN-CONTAINING PROTEIN"/>
    <property type="match status" value="1"/>
</dbReference>
<evidence type="ECO:0000313" key="4">
    <source>
        <dbReference type="Proteomes" id="UP001152320"/>
    </source>
</evidence>
<keyword evidence="4" id="KW-1185">Reference proteome</keyword>
<comment type="caution">
    <text evidence="3">The sequence shown here is derived from an EMBL/GenBank/DDBJ whole genome shotgun (WGS) entry which is preliminary data.</text>
</comment>
<dbReference type="OrthoDB" id="6477208at2759"/>
<dbReference type="InterPro" id="IPR019080">
    <property type="entry name" value="YqaJ_viral_recombinase"/>
</dbReference>
<dbReference type="Pfam" id="PF09588">
    <property type="entry name" value="YqaJ"/>
    <property type="match status" value="1"/>
</dbReference>
<protein>
    <recommendedName>
        <fullName evidence="2">YqaJ viral recombinase domain-containing protein</fullName>
    </recommendedName>
</protein>
<dbReference type="Gene3D" id="3.90.320.10">
    <property type="match status" value="1"/>
</dbReference>
<dbReference type="EMBL" id="JAIZAY010000010">
    <property type="protein sequence ID" value="KAJ8035159.1"/>
    <property type="molecule type" value="Genomic_DNA"/>
</dbReference>
<gene>
    <name evidence="3" type="ORF">HOLleu_22293</name>
</gene>
<feature type="domain" description="YqaJ viral recombinase" evidence="2">
    <location>
        <begin position="79"/>
        <end position="194"/>
    </location>
</feature>
<keyword evidence="1" id="KW-0732">Signal</keyword>
<evidence type="ECO:0000313" key="3">
    <source>
        <dbReference type="EMBL" id="KAJ8035159.1"/>
    </source>
</evidence>
<dbReference type="GO" id="GO:0006281">
    <property type="term" value="P:DNA repair"/>
    <property type="evidence" value="ECO:0007669"/>
    <property type="project" value="UniProtKB-ARBA"/>
</dbReference>
<feature type="chain" id="PRO_5040367114" description="YqaJ viral recombinase domain-containing protein" evidence="1">
    <location>
        <begin position="18"/>
        <end position="216"/>
    </location>
</feature>
<accession>A0A9Q1H6N6</accession>
<reference evidence="3" key="1">
    <citation type="submission" date="2021-10" db="EMBL/GenBank/DDBJ databases">
        <title>Tropical sea cucumber genome reveals ecological adaptation and Cuvierian tubules defense mechanism.</title>
        <authorList>
            <person name="Chen T."/>
        </authorList>
    </citation>
    <scope>NUCLEOTIDE SEQUENCE</scope>
    <source>
        <strain evidence="3">Nanhai2018</strain>
        <tissue evidence="3">Muscle</tissue>
    </source>
</reference>
<feature type="signal peptide" evidence="1">
    <location>
        <begin position="1"/>
        <end position="17"/>
    </location>
</feature>
<proteinExistence type="predicted"/>
<evidence type="ECO:0000256" key="1">
    <source>
        <dbReference type="SAM" id="SignalP"/>
    </source>
</evidence>
<dbReference type="InterPro" id="IPR011335">
    <property type="entry name" value="Restrct_endonuc-II-like"/>
</dbReference>
<dbReference type="InterPro" id="IPR011604">
    <property type="entry name" value="PDDEXK-like_dom_sf"/>
</dbReference>
<dbReference type="Proteomes" id="UP001152320">
    <property type="component" value="Chromosome 10"/>
</dbReference>
<dbReference type="CDD" id="cd22343">
    <property type="entry name" value="PDDEXK_lambda_exonuclease-like"/>
    <property type="match status" value="1"/>
</dbReference>
<organism evidence="3 4">
    <name type="scientific">Holothuria leucospilota</name>
    <name type="common">Black long sea cucumber</name>
    <name type="synonym">Mertensiothuria leucospilota</name>
    <dbReference type="NCBI Taxonomy" id="206669"/>
    <lineage>
        <taxon>Eukaryota</taxon>
        <taxon>Metazoa</taxon>
        <taxon>Echinodermata</taxon>
        <taxon>Eleutherozoa</taxon>
        <taxon>Echinozoa</taxon>
        <taxon>Holothuroidea</taxon>
        <taxon>Aspidochirotacea</taxon>
        <taxon>Aspidochirotida</taxon>
        <taxon>Holothuriidae</taxon>
        <taxon>Holothuria</taxon>
    </lineage>
</organism>
<dbReference type="PANTHER" id="PTHR47526">
    <property type="entry name" value="ATP-DEPENDENT DNA HELICASE"/>
    <property type="match status" value="1"/>
</dbReference>
<name>A0A9Q1H6N6_HOLLE</name>
<dbReference type="SUPFAM" id="SSF52980">
    <property type="entry name" value="Restriction endonuclease-like"/>
    <property type="match status" value="1"/>
</dbReference>
<sequence length="216" mass="23741">MYCAIWVAALFTGLAYQLGMQKSPSGTLPTVQETADMVAAQFPCESDAIRELCERLVLTKGQVGILEQQTKVQATSATWKEQRRGRITGSKCKAVSSKVDELIRNKDTVFTPLVHSLMTDGKGMSEIPAVKWGIIYEKDAIQALVKVEFAKHRNFVVKPAVRKTESFYIAASPDGLASCECHGYAAVECKCPFSIKGERISGAYKKPISSKKEANR</sequence>
<evidence type="ECO:0000259" key="2">
    <source>
        <dbReference type="Pfam" id="PF09588"/>
    </source>
</evidence>